<sequence>MPLLVEEAAKLSQEQMERGVIEEIIDTDELFALIPFMGVNGKAYVYNREDTLSEGEFLDPYEVVPEGAATFKEVMTKLRILAGDVDLDKFLITTQSDTNDQLAIQIASKSKALGRKFRRALVQGDSSVNAKEFDGIRALTPAAQTLVAGANGSAVNFGMLDELKDAVKNGADVLMMRQGTWRAVRALLRAAGGNEAATMMIKNFGQAVPCYDGKPVIINDFLPADEVQGTADATCSIYALRLNETDGFHGIYGGPNAGIQVESIGTIQNKDAVRYRVKWYVGTALKATHSVARLQGVTNV</sequence>
<reference evidence="2 3" key="1">
    <citation type="submission" date="2016-10" db="EMBL/GenBank/DDBJ databases">
        <authorList>
            <person name="de Groot N.N."/>
        </authorList>
    </citation>
    <scope>NUCLEOTIDE SEQUENCE [LARGE SCALE GENOMIC DNA]</scope>
    <source>
        <strain evidence="2 3">A52C2</strain>
    </source>
</reference>
<accession>A0A1H9MR72</accession>
<dbReference type="AlphaFoldDB" id="A0A1H9MR72"/>
<gene>
    <name evidence="2" type="ORF">SAMN05216548_11413</name>
</gene>
<evidence type="ECO:0000256" key="1">
    <source>
        <dbReference type="ARBA" id="ARBA00004328"/>
    </source>
</evidence>
<dbReference type="NCBIfam" id="NF045672">
    <property type="entry name" value="MCP_gp7_epsi_15"/>
    <property type="match status" value="1"/>
</dbReference>
<dbReference type="RefSeq" id="WP_092498438.1">
    <property type="nucleotide sequence ID" value="NZ_FOFG01000014.1"/>
</dbReference>
<dbReference type="InterPro" id="IPR048813">
    <property type="entry name" value="GP7-like"/>
</dbReference>
<organism evidence="2 3">
    <name type="scientific">Faunimonas pinastri</name>
    <dbReference type="NCBI Taxonomy" id="1855383"/>
    <lineage>
        <taxon>Bacteria</taxon>
        <taxon>Pseudomonadati</taxon>
        <taxon>Pseudomonadota</taxon>
        <taxon>Alphaproteobacteria</taxon>
        <taxon>Hyphomicrobiales</taxon>
        <taxon>Afifellaceae</taxon>
        <taxon>Faunimonas</taxon>
    </lineage>
</organism>
<dbReference type="NCBIfam" id="TIGR01554">
    <property type="entry name" value="major_cap_HK97"/>
    <property type="match status" value="1"/>
</dbReference>
<name>A0A1H9MR72_9HYPH</name>
<protein>
    <submittedName>
        <fullName evidence="2">Phage major capsid protein, HK97 family</fullName>
    </submittedName>
</protein>
<evidence type="ECO:0000313" key="2">
    <source>
        <dbReference type="EMBL" id="SER26128.1"/>
    </source>
</evidence>
<dbReference type="EMBL" id="FOFG01000014">
    <property type="protein sequence ID" value="SER26128.1"/>
    <property type="molecule type" value="Genomic_DNA"/>
</dbReference>
<dbReference type="SUPFAM" id="SSF56563">
    <property type="entry name" value="Major capsid protein gp5"/>
    <property type="match status" value="1"/>
</dbReference>
<dbReference type="STRING" id="1855383.SAMN05216548_11413"/>
<dbReference type="OrthoDB" id="1630256at2"/>
<evidence type="ECO:0000313" key="3">
    <source>
        <dbReference type="Proteomes" id="UP000199647"/>
    </source>
</evidence>
<dbReference type="InterPro" id="IPR024455">
    <property type="entry name" value="Phage_capsid"/>
</dbReference>
<proteinExistence type="predicted"/>
<keyword evidence="3" id="KW-1185">Reference proteome</keyword>
<dbReference type="Proteomes" id="UP000199647">
    <property type="component" value="Unassembled WGS sequence"/>
</dbReference>
<comment type="subcellular location">
    <subcellularLocation>
        <location evidence="1">Virion</location>
    </subcellularLocation>
</comment>